<evidence type="ECO:0000256" key="5">
    <source>
        <dbReference type="ARBA" id="ARBA00022801"/>
    </source>
</evidence>
<dbReference type="PANTHER" id="PTHR30616">
    <property type="entry name" value="UNCHARACTERIZED PROTEIN YFIH"/>
    <property type="match status" value="1"/>
</dbReference>
<dbReference type="Gene3D" id="3.60.140.10">
    <property type="entry name" value="CNF1/YfiH-like putative cysteine hydrolases"/>
    <property type="match status" value="1"/>
</dbReference>
<evidence type="ECO:0000256" key="8">
    <source>
        <dbReference type="ARBA" id="ARBA00048968"/>
    </source>
</evidence>
<evidence type="ECO:0000256" key="4">
    <source>
        <dbReference type="ARBA" id="ARBA00022723"/>
    </source>
</evidence>
<proteinExistence type="inferred from homology"/>
<dbReference type="InterPro" id="IPR011324">
    <property type="entry name" value="Cytotoxic_necrot_fac-like_cat"/>
</dbReference>
<evidence type="ECO:0000256" key="1">
    <source>
        <dbReference type="ARBA" id="ARBA00000553"/>
    </source>
</evidence>
<protein>
    <recommendedName>
        <fullName evidence="10">Purine nucleoside phosphorylase</fullName>
    </recommendedName>
</protein>
<keyword evidence="5" id="KW-0378">Hydrolase</keyword>
<dbReference type="RefSeq" id="WP_110575838.1">
    <property type="nucleotide sequence ID" value="NZ_PIPV01000011.1"/>
</dbReference>
<keyword evidence="4" id="KW-0479">Metal-binding</keyword>
<comment type="catalytic activity">
    <reaction evidence="7">
        <text>adenosine + H2O + H(+) = inosine + NH4(+)</text>
        <dbReference type="Rhea" id="RHEA:24408"/>
        <dbReference type="ChEBI" id="CHEBI:15377"/>
        <dbReference type="ChEBI" id="CHEBI:15378"/>
        <dbReference type="ChEBI" id="CHEBI:16335"/>
        <dbReference type="ChEBI" id="CHEBI:17596"/>
        <dbReference type="ChEBI" id="CHEBI:28938"/>
        <dbReference type="EC" id="3.5.4.4"/>
    </reaction>
    <physiologicalReaction direction="left-to-right" evidence="7">
        <dbReference type="Rhea" id="RHEA:24409"/>
    </physiologicalReaction>
</comment>
<evidence type="ECO:0000256" key="9">
    <source>
        <dbReference type="ARBA" id="ARBA00049893"/>
    </source>
</evidence>
<dbReference type="Proteomes" id="UP000287330">
    <property type="component" value="Unassembled WGS sequence"/>
</dbReference>
<comment type="similarity">
    <text evidence="2 10">Belongs to the purine nucleoside phosphorylase YfiH/LACC1 family.</text>
</comment>
<dbReference type="AlphaFoldDB" id="A0A432XRF0"/>
<evidence type="ECO:0000256" key="10">
    <source>
        <dbReference type="RuleBase" id="RU361274"/>
    </source>
</evidence>
<dbReference type="CDD" id="cd16833">
    <property type="entry name" value="YfiH"/>
    <property type="match status" value="1"/>
</dbReference>
<keyword evidence="6" id="KW-0862">Zinc</keyword>
<keyword evidence="12" id="KW-1185">Reference proteome</keyword>
<dbReference type="Pfam" id="PF02578">
    <property type="entry name" value="Cu-oxidase_4"/>
    <property type="match status" value="1"/>
</dbReference>
<name>A0A432XRF0_9GAMM</name>
<comment type="catalytic activity">
    <reaction evidence="8">
        <text>adenosine + phosphate = alpha-D-ribose 1-phosphate + adenine</text>
        <dbReference type="Rhea" id="RHEA:27642"/>
        <dbReference type="ChEBI" id="CHEBI:16335"/>
        <dbReference type="ChEBI" id="CHEBI:16708"/>
        <dbReference type="ChEBI" id="CHEBI:43474"/>
        <dbReference type="ChEBI" id="CHEBI:57720"/>
        <dbReference type="EC" id="2.4.2.1"/>
    </reaction>
    <physiologicalReaction direction="left-to-right" evidence="8">
        <dbReference type="Rhea" id="RHEA:27643"/>
    </physiologicalReaction>
</comment>
<evidence type="ECO:0000256" key="7">
    <source>
        <dbReference type="ARBA" id="ARBA00047989"/>
    </source>
</evidence>
<comment type="caution">
    <text evidence="11">The sequence shown here is derived from an EMBL/GenBank/DDBJ whole genome shotgun (WGS) entry which is preliminary data.</text>
</comment>
<gene>
    <name evidence="11" type="ORF">CWE25_11090</name>
</gene>
<dbReference type="InterPro" id="IPR038371">
    <property type="entry name" value="Cu_polyphenol_OxRdtase_sf"/>
</dbReference>
<sequence length="233" mass="25724">MTSKPILIPDWDLPEGVSAAVTTRAMGNLAVHVGDDPASVLRRRMYLDKQLNLPVAVRWLQQQHTTHVCDFNAITQPCDAVWSAKTSVCAVLTADCLPLLFCTNEGHKIAATHAGWRGLANGIVENTVAALNVCPETIRVWIGPAISQPAFQVGSEVRAAFVDKQPHLAAYFVADEEDKWRADLPGIAKQKLQDCGVRDVTLSGWCSFSDADTWYSWRRAQEPARMASLIWRT</sequence>
<reference evidence="12" key="1">
    <citation type="journal article" date="2018" name="Front. Microbiol.">
        <title>Genome-Based Analysis Reveals the Taxonomy and Diversity of the Family Idiomarinaceae.</title>
        <authorList>
            <person name="Liu Y."/>
            <person name="Lai Q."/>
            <person name="Shao Z."/>
        </authorList>
    </citation>
    <scope>NUCLEOTIDE SEQUENCE [LARGE SCALE GENOMIC DNA]</scope>
    <source>
        <strain evidence="12">F23</strain>
    </source>
</reference>
<evidence type="ECO:0000313" key="11">
    <source>
        <dbReference type="EMBL" id="RUO51270.1"/>
    </source>
</evidence>
<comment type="catalytic activity">
    <reaction evidence="1">
        <text>inosine + phosphate = alpha-D-ribose 1-phosphate + hypoxanthine</text>
        <dbReference type="Rhea" id="RHEA:27646"/>
        <dbReference type="ChEBI" id="CHEBI:17368"/>
        <dbReference type="ChEBI" id="CHEBI:17596"/>
        <dbReference type="ChEBI" id="CHEBI:43474"/>
        <dbReference type="ChEBI" id="CHEBI:57720"/>
        <dbReference type="EC" id="2.4.2.1"/>
    </reaction>
    <physiologicalReaction direction="left-to-right" evidence="1">
        <dbReference type="Rhea" id="RHEA:27647"/>
    </physiologicalReaction>
</comment>
<keyword evidence="3" id="KW-0808">Transferase</keyword>
<evidence type="ECO:0000256" key="2">
    <source>
        <dbReference type="ARBA" id="ARBA00007353"/>
    </source>
</evidence>
<evidence type="ECO:0000256" key="6">
    <source>
        <dbReference type="ARBA" id="ARBA00022833"/>
    </source>
</evidence>
<dbReference type="NCBIfam" id="TIGR00726">
    <property type="entry name" value="peptidoglycan editing factor PgeF"/>
    <property type="match status" value="1"/>
</dbReference>
<evidence type="ECO:0000256" key="3">
    <source>
        <dbReference type="ARBA" id="ARBA00022679"/>
    </source>
</evidence>
<dbReference type="InterPro" id="IPR003730">
    <property type="entry name" value="Cu_polyphenol_OxRdtase"/>
</dbReference>
<dbReference type="GO" id="GO:0005507">
    <property type="term" value="F:copper ion binding"/>
    <property type="evidence" value="ECO:0007669"/>
    <property type="project" value="TreeGrafter"/>
</dbReference>
<accession>A0A432XRF0</accession>
<evidence type="ECO:0000313" key="12">
    <source>
        <dbReference type="Proteomes" id="UP000287330"/>
    </source>
</evidence>
<dbReference type="EMBL" id="PIPV01000011">
    <property type="protein sequence ID" value="RUO51270.1"/>
    <property type="molecule type" value="Genomic_DNA"/>
</dbReference>
<comment type="catalytic activity">
    <reaction evidence="9">
        <text>S-methyl-5'-thioadenosine + phosphate = 5-(methylsulfanyl)-alpha-D-ribose 1-phosphate + adenine</text>
        <dbReference type="Rhea" id="RHEA:11852"/>
        <dbReference type="ChEBI" id="CHEBI:16708"/>
        <dbReference type="ChEBI" id="CHEBI:17509"/>
        <dbReference type="ChEBI" id="CHEBI:43474"/>
        <dbReference type="ChEBI" id="CHEBI:58533"/>
        <dbReference type="EC" id="2.4.2.28"/>
    </reaction>
    <physiologicalReaction direction="left-to-right" evidence="9">
        <dbReference type="Rhea" id="RHEA:11853"/>
    </physiologicalReaction>
</comment>
<dbReference type="PANTHER" id="PTHR30616:SF2">
    <property type="entry name" value="PURINE NUCLEOSIDE PHOSPHORYLASE LACC1"/>
    <property type="match status" value="1"/>
</dbReference>
<dbReference type="SUPFAM" id="SSF64438">
    <property type="entry name" value="CNF1/YfiH-like putative cysteine hydrolases"/>
    <property type="match status" value="1"/>
</dbReference>
<organism evidence="11 12">
    <name type="scientific">Idiomarina fontislapidosi</name>
    <dbReference type="NCBI Taxonomy" id="263723"/>
    <lineage>
        <taxon>Bacteria</taxon>
        <taxon>Pseudomonadati</taxon>
        <taxon>Pseudomonadota</taxon>
        <taxon>Gammaproteobacteria</taxon>
        <taxon>Alteromonadales</taxon>
        <taxon>Idiomarinaceae</taxon>
        <taxon>Idiomarina</taxon>
    </lineage>
</organism>
<dbReference type="GO" id="GO:0017061">
    <property type="term" value="F:S-methyl-5-thioadenosine phosphorylase activity"/>
    <property type="evidence" value="ECO:0007669"/>
    <property type="project" value="UniProtKB-EC"/>
</dbReference>
<dbReference type="GO" id="GO:0016787">
    <property type="term" value="F:hydrolase activity"/>
    <property type="evidence" value="ECO:0007669"/>
    <property type="project" value="UniProtKB-KW"/>
</dbReference>
<dbReference type="OrthoDB" id="4279at2"/>